<feature type="transmembrane region" description="Helical" evidence="2">
    <location>
        <begin position="54"/>
        <end position="76"/>
    </location>
</feature>
<feature type="region of interest" description="Disordered" evidence="1">
    <location>
        <begin position="366"/>
        <end position="412"/>
    </location>
</feature>
<organism evidence="3 4">
    <name type="scientific">Candidatus Xenohaliotis californiensis</name>
    <dbReference type="NCBI Taxonomy" id="84677"/>
    <lineage>
        <taxon>Bacteria</taxon>
        <taxon>Pseudomonadati</taxon>
        <taxon>Pseudomonadota</taxon>
        <taxon>Alphaproteobacteria</taxon>
        <taxon>Rickettsiales</taxon>
        <taxon>Anaplasmataceae</taxon>
        <taxon>Candidatus Xenohaliotis</taxon>
    </lineage>
</organism>
<dbReference type="RefSeq" id="WP_338364728.1">
    <property type="nucleotide sequence ID" value="NZ_CAWVOK010000033.1"/>
</dbReference>
<feature type="compositionally biased region" description="Basic and acidic residues" evidence="1">
    <location>
        <begin position="367"/>
        <end position="389"/>
    </location>
</feature>
<keyword evidence="4" id="KW-1185">Reference proteome</keyword>
<name>A0ABP0ETY3_9RICK</name>
<protein>
    <submittedName>
        <fullName evidence="3">Uncharacterized protein</fullName>
    </submittedName>
</protein>
<dbReference type="EMBL" id="CAWVOK010000033">
    <property type="protein sequence ID" value="CAK8163486.1"/>
    <property type="molecule type" value="Genomic_DNA"/>
</dbReference>
<feature type="compositionally biased region" description="Polar residues" evidence="1">
    <location>
        <begin position="394"/>
        <end position="406"/>
    </location>
</feature>
<sequence>MPKQPKSYFNPADLKNALATKVDDGINISVYKTIYRLRANLLNMSSESNFFKKFVYWTAFLPVSILCFIADNITLLPHPLAESEIYLFLDNWVKDSAYDENTPRVDVLNWMQVHFLRPRVLPYEYRLLFGSDYASDKSSDQAHNPKNNQTPESFVSAIMGAITMLEKDLQSRENEIKENKDVTLVQDKNALGKDFILRFQDICNIASVLTVVCLTGEKYGLLQDIHRKILCPIRQLAKRVVNPLLFDQSIANHFKGALLPLVIAPANDERIVEWNVMYNSENNNGFSLKRVGCSKDDLFFVGLMSDNGSDFTTKEKCLKDRAFYSFPPELADHLDFMLRTLTRGVTQDGHYIYGFSVFDIRSVDGVNSRKKDSPAEWTKKGGAENDLSKDILGSTKNTGMKSANNQDYEEFNKPIDVTDVDENYDADKAVSTEDDLNKLYDNYDGNLFATEDQGRDINKAIPTILSDHETAKDGLVQSQSP</sequence>
<evidence type="ECO:0000256" key="2">
    <source>
        <dbReference type="SAM" id="Phobius"/>
    </source>
</evidence>
<dbReference type="Proteomes" id="UP001314181">
    <property type="component" value="Unassembled WGS sequence"/>
</dbReference>
<evidence type="ECO:0000256" key="1">
    <source>
        <dbReference type="SAM" id="MobiDB-lite"/>
    </source>
</evidence>
<keyword evidence="2" id="KW-0472">Membrane</keyword>
<accession>A0ABP0ETY3</accession>
<comment type="caution">
    <text evidence="3">The sequence shown here is derived from an EMBL/GenBank/DDBJ whole genome shotgun (WGS) entry which is preliminary data.</text>
</comment>
<evidence type="ECO:0000313" key="3">
    <source>
        <dbReference type="EMBL" id="CAK8163486.1"/>
    </source>
</evidence>
<evidence type="ECO:0000313" key="4">
    <source>
        <dbReference type="Proteomes" id="UP001314181"/>
    </source>
</evidence>
<proteinExistence type="predicted"/>
<keyword evidence="2" id="KW-0812">Transmembrane</keyword>
<keyword evidence="2" id="KW-1133">Transmembrane helix</keyword>
<reference evidence="3 4" key="1">
    <citation type="submission" date="2024-01" db="EMBL/GenBank/DDBJ databases">
        <authorList>
            <person name="Kunselman E."/>
        </authorList>
    </citation>
    <scope>NUCLEOTIDE SEQUENCE [LARGE SCALE GENOMIC DNA]</scope>
    <source>
        <strain evidence="3">2 abalone samples</strain>
    </source>
</reference>
<gene>
    <name evidence="3" type="ORF">CAXC1_70010</name>
</gene>